<keyword evidence="2" id="KW-1185">Reference proteome</keyword>
<evidence type="ECO:0000313" key="1">
    <source>
        <dbReference type="EMBL" id="BDM74152.1"/>
    </source>
</evidence>
<keyword evidence="1" id="KW-0614">Plasmid</keyword>
<dbReference type="Proteomes" id="UP001059597">
    <property type="component" value="Plasmid SNP1"/>
</dbReference>
<dbReference type="EMBL" id="AP026074">
    <property type="protein sequence ID" value="BDM74152.1"/>
    <property type="molecule type" value="Genomic_DNA"/>
</dbReference>
<sequence>MAGPRNIGGDGRGVVDARHGEAVEALDLAVEPVEVGELGDGVGGGGLPAFGDGGLDVGGQLPGVEAYPAVVVQVERTGAGEPVPQVGRSRTVTSAGTAITILDWSFSTTSRGYFAQFAQLSAHS</sequence>
<evidence type="ECO:0000313" key="2">
    <source>
        <dbReference type="Proteomes" id="UP001059597"/>
    </source>
</evidence>
<protein>
    <submittedName>
        <fullName evidence="1">Uncharacterized protein</fullName>
    </submittedName>
</protein>
<gene>
    <name evidence="1" type="ORF">HEK616_76390</name>
</gene>
<accession>A0ABN6R6W8</accession>
<organism evidence="1 2">
    <name type="scientific">Streptomyces nigrescens</name>
    <dbReference type="NCBI Taxonomy" id="1920"/>
    <lineage>
        <taxon>Bacteria</taxon>
        <taxon>Bacillati</taxon>
        <taxon>Actinomycetota</taxon>
        <taxon>Actinomycetes</taxon>
        <taxon>Kitasatosporales</taxon>
        <taxon>Streptomycetaceae</taxon>
        <taxon>Streptomyces</taxon>
    </lineage>
</organism>
<proteinExistence type="predicted"/>
<geneLocation type="plasmid" evidence="1 2">
    <name>SNP1</name>
</geneLocation>
<reference evidence="1" key="1">
    <citation type="submission" date="2022-06" db="EMBL/GenBank/DDBJ databases">
        <title>Complete genome sequence of Streptomyces nigrescens HEK616.</title>
        <authorList>
            <person name="Asamizu S."/>
            <person name="Onaka H."/>
        </authorList>
    </citation>
    <scope>NUCLEOTIDE SEQUENCE</scope>
    <source>
        <strain evidence="1">HEK616</strain>
        <plasmid evidence="1">SNP1</plasmid>
    </source>
</reference>
<name>A0ABN6R6W8_STRNI</name>